<dbReference type="InterPro" id="IPR009088">
    <property type="entry name" value="TFIIA_b-brl"/>
</dbReference>
<feature type="compositionally biased region" description="Basic and acidic residues" evidence="5">
    <location>
        <begin position="320"/>
        <end position="330"/>
    </location>
</feature>
<dbReference type="GO" id="GO:0005672">
    <property type="term" value="C:transcription factor TFIIA complex"/>
    <property type="evidence" value="ECO:0007669"/>
    <property type="project" value="InterPro"/>
</dbReference>
<evidence type="ECO:0000256" key="5">
    <source>
        <dbReference type="SAM" id="MobiDB-lite"/>
    </source>
</evidence>
<evidence type="ECO:0000256" key="2">
    <source>
        <dbReference type="ARBA" id="ARBA00010059"/>
    </source>
</evidence>
<feature type="region of interest" description="Disordered" evidence="5">
    <location>
        <begin position="296"/>
        <end position="358"/>
    </location>
</feature>
<proteinExistence type="inferred from homology"/>
<dbReference type="FunFam" id="2.30.18.10:FF:000008">
    <property type="entry name" value="Transcription factor TFIIA complex large subunit"/>
    <property type="match status" value="1"/>
</dbReference>
<evidence type="ECO:0000256" key="4">
    <source>
        <dbReference type="ARBA" id="ARBA00023242"/>
    </source>
</evidence>
<reference evidence="7" key="1">
    <citation type="submission" date="2017-02" db="UniProtKB">
        <authorList>
            <consortium name="WormBaseParasite"/>
        </authorList>
    </citation>
    <scope>IDENTIFICATION</scope>
</reference>
<feature type="compositionally biased region" description="Low complexity" evidence="5">
    <location>
        <begin position="101"/>
        <end position="114"/>
    </location>
</feature>
<keyword evidence="4" id="KW-0539">Nucleus</keyword>
<dbReference type="GO" id="GO:0006367">
    <property type="term" value="P:transcription initiation at RNA polymerase II promoter"/>
    <property type="evidence" value="ECO:0007669"/>
    <property type="project" value="InterPro"/>
</dbReference>
<comment type="subcellular location">
    <subcellularLocation>
        <location evidence="1">Nucleus</location>
    </subcellularLocation>
</comment>
<feature type="region of interest" description="Disordered" evidence="5">
    <location>
        <begin position="100"/>
        <end position="126"/>
    </location>
</feature>
<dbReference type="PANTHER" id="PTHR12694:SF8">
    <property type="entry name" value="TRANSCRIPTION INITIATION FACTOR IIA SUBUNIT 1"/>
    <property type="match status" value="1"/>
</dbReference>
<organism evidence="6 7">
    <name type="scientific">Elaeophora elaphi</name>
    <dbReference type="NCBI Taxonomy" id="1147741"/>
    <lineage>
        <taxon>Eukaryota</taxon>
        <taxon>Metazoa</taxon>
        <taxon>Ecdysozoa</taxon>
        <taxon>Nematoda</taxon>
        <taxon>Chromadorea</taxon>
        <taxon>Rhabditida</taxon>
        <taxon>Spirurina</taxon>
        <taxon>Spiruromorpha</taxon>
        <taxon>Filarioidea</taxon>
        <taxon>Onchocercidae</taxon>
        <taxon>Elaeophora</taxon>
    </lineage>
</organism>
<feature type="region of interest" description="Disordered" evidence="5">
    <location>
        <begin position="261"/>
        <end position="282"/>
    </location>
</feature>
<keyword evidence="6" id="KW-1185">Reference proteome</keyword>
<feature type="compositionally biased region" description="Acidic residues" evidence="5">
    <location>
        <begin position="333"/>
        <end position="358"/>
    </location>
</feature>
<feature type="compositionally biased region" description="Acidic residues" evidence="5">
    <location>
        <begin position="306"/>
        <end position="319"/>
    </location>
</feature>
<protein>
    <submittedName>
        <fullName evidence="7">Transcription initiation factor IIA subunit 1</fullName>
    </submittedName>
</protein>
<dbReference type="InterPro" id="IPR004855">
    <property type="entry name" value="TFIIA_asu/bsu"/>
</dbReference>
<dbReference type="CDD" id="cd07976">
    <property type="entry name" value="TFIIA_alpha_beta_like"/>
    <property type="match status" value="2"/>
</dbReference>
<dbReference type="Pfam" id="PF03153">
    <property type="entry name" value="TFIIA"/>
    <property type="match status" value="2"/>
</dbReference>
<dbReference type="SUPFAM" id="SSF50784">
    <property type="entry name" value="Transcription factor IIA (TFIIA), beta-barrel domain"/>
    <property type="match status" value="1"/>
</dbReference>
<evidence type="ECO:0000313" key="6">
    <source>
        <dbReference type="Proteomes" id="UP000050640"/>
    </source>
</evidence>
<comment type="similarity">
    <text evidence="2">Belongs to the TFIIA subunit 1 family.</text>
</comment>
<dbReference type="Gene3D" id="2.30.18.10">
    <property type="entry name" value="Transcription factor IIA (TFIIA), beta-barrel domain"/>
    <property type="match status" value="1"/>
</dbReference>
<name>A0A0R3RJ01_9BILA</name>
<evidence type="ECO:0000313" key="7">
    <source>
        <dbReference type="WBParaSite" id="EEL_0000145901-mRNA-1"/>
    </source>
</evidence>
<dbReference type="WBParaSite" id="EEL_0000145901-mRNA-1">
    <property type="protein sequence ID" value="EEL_0000145901-mRNA-1"/>
    <property type="gene ID" value="EEL_0000145901"/>
</dbReference>
<dbReference type="AlphaFoldDB" id="A0A0R3RJ01"/>
<dbReference type="Gene3D" id="1.10.287.100">
    <property type="match status" value="1"/>
</dbReference>
<feature type="compositionally biased region" description="Basic and acidic residues" evidence="5">
    <location>
        <begin position="271"/>
        <end position="282"/>
    </location>
</feature>
<evidence type="ECO:0000256" key="1">
    <source>
        <dbReference type="ARBA" id="ARBA00004123"/>
    </source>
</evidence>
<evidence type="ECO:0000256" key="3">
    <source>
        <dbReference type="ARBA" id="ARBA00023163"/>
    </source>
</evidence>
<dbReference type="SUPFAM" id="SSF47396">
    <property type="entry name" value="Transcription factor IIA (TFIIA), alpha-helical domain"/>
    <property type="match status" value="1"/>
</dbReference>
<dbReference type="PANTHER" id="PTHR12694">
    <property type="entry name" value="TRANSCRIPTION INITIATION FACTOR IIA SUBUNIT 1"/>
    <property type="match status" value="1"/>
</dbReference>
<sequence length="410" mass="44861">MSQQQQAGHTIADVYKGVINDVIGQVKEAFLDENIDIDVLQQLKKDWEEKLIASNSVDWDGPRHVPPPPLRQIKQPIMTSTTIPPGSTVRIAQNGQHILVQQSARSSSSSSSQATQPALVMQSSGTSSVQRPVQQVQYISAANIPISSDPNTVVIQRQSVNQNTSQIATMAPGMITFPAGQGQARIVQQGGQQFLMHGSGTANLPTGSSVMILNAGSQIPVTLNNAVVYQPANRQSLQTGQSNPKPEDTIQMLDGATSLNAKTSKAGSSHADSKHTGREIDKKCKDKGTLKKFVQLDGATRVSDSSSEEEEMDEEDDDDPLRTIADRISEEGNVVEDEDQVTEEDPLNSGDDQSDDEDVERLFEAENLVMCQFEKVHRARSKWKFTLKDGIMHIRGKDHCFQRCSGEAEW</sequence>
<keyword evidence="3" id="KW-0804">Transcription</keyword>
<dbReference type="Proteomes" id="UP000050640">
    <property type="component" value="Unplaced"/>
</dbReference>
<dbReference type="SMART" id="SM01371">
    <property type="entry name" value="TFIIA"/>
    <property type="match status" value="1"/>
</dbReference>
<dbReference type="STRING" id="1147741.A0A0R3RJ01"/>
<accession>A0A0R3RJ01</accession>